<feature type="region of interest" description="Disordered" evidence="3">
    <location>
        <begin position="263"/>
        <end position="292"/>
    </location>
</feature>
<evidence type="ECO:0008006" key="6">
    <source>
        <dbReference type="Google" id="ProtNLM"/>
    </source>
</evidence>
<proteinExistence type="predicted"/>
<organism evidence="4 5">
    <name type="scientific">Kitasatospora indigofera</name>
    <dbReference type="NCBI Taxonomy" id="67307"/>
    <lineage>
        <taxon>Bacteria</taxon>
        <taxon>Bacillati</taxon>
        <taxon>Actinomycetota</taxon>
        <taxon>Actinomycetes</taxon>
        <taxon>Kitasatosporales</taxon>
        <taxon>Streptomycetaceae</taxon>
        <taxon>Kitasatospora</taxon>
    </lineage>
</organism>
<name>A0A919FCD2_9ACTN</name>
<dbReference type="EMBL" id="BNBO01000002">
    <property type="protein sequence ID" value="GHH60693.1"/>
    <property type="molecule type" value="Genomic_DNA"/>
</dbReference>
<dbReference type="InterPro" id="IPR029058">
    <property type="entry name" value="AB_hydrolase_fold"/>
</dbReference>
<keyword evidence="1" id="KW-0732">Signal</keyword>
<evidence type="ECO:0000256" key="3">
    <source>
        <dbReference type="SAM" id="MobiDB-lite"/>
    </source>
</evidence>
<dbReference type="PANTHER" id="PTHR43037">
    <property type="entry name" value="UNNAMED PRODUCT-RELATED"/>
    <property type="match status" value="1"/>
</dbReference>
<dbReference type="Gene3D" id="3.40.50.1820">
    <property type="entry name" value="alpha/beta hydrolase"/>
    <property type="match status" value="1"/>
</dbReference>
<keyword evidence="5" id="KW-1185">Reference proteome</keyword>
<dbReference type="PANTHER" id="PTHR43037:SF5">
    <property type="entry name" value="FERULOYL ESTERASE"/>
    <property type="match status" value="1"/>
</dbReference>
<dbReference type="Proteomes" id="UP000617734">
    <property type="component" value="Unassembled WGS sequence"/>
</dbReference>
<evidence type="ECO:0000313" key="5">
    <source>
        <dbReference type="Proteomes" id="UP000617734"/>
    </source>
</evidence>
<protein>
    <recommendedName>
        <fullName evidence="6">Alpha/beta hydrolase</fullName>
    </recommendedName>
</protein>
<comment type="caution">
    <text evidence="4">The sequence shown here is derived from an EMBL/GenBank/DDBJ whole genome shotgun (WGS) entry which is preliminary data.</text>
</comment>
<evidence type="ECO:0000256" key="1">
    <source>
        <dbReference type="ARBA" id="ARBA00022729"/>
    </source>
</evidence>
<evidence type="ECO:0000256" key="2">
    <source>
        <dbReference type="ARBA" id="ARBA00022801"/>
    </source>
</evidence>
<reference evidence="4" key="2">
    <citation type="submission" date="2020-09" db="EMBL/GenBank/DDBJ databases">
        <authorList>
            <person name="Sun Q."/>
            <person name="Ohkuma M."/>
        </authorList>
    </citation>
    <scope>NUCLEOTIDE SEQUENCE</scope>
    <source>
        <strain evidence="4">JCM 4646</strain>
    </source>
</reference>
<reference evidence="4" key="1">
    <citation type="journal article" date="2014" name="Int. J. Syst. Evol. Microbiol.">
        <title>Complete genome sequence of Corynebacterium casei LMG S-19264T (=DSM 44701T), isolated from a smear-ripened cheese.</title>
        <authorList>
            <consortium name="US DOE Joint Genome Institute (JGI-PGF)"/>
            <person name="Walter F."/>
            <person name="Albersmeier A."/>
            <person name="Kalinowski J."/>
            <person name="Ruckert C."/>
        </authorList>
    </citation>
    <scope>NUCLEOTIDE SEQUENCE</scope>
    <source>
        <strain evidence="4">JCM 4646</strain>
    </source>
</reference>
<dbReference type="InterPro" id="IPR050955">
    <property type="entry name" value="Plant_Biomass_Hydrol_Est"/>
</dbReference>
<dbReference type="GO" id="GO:0016787">
    <property type="term" value="F:hydrolase activity"/>
    <property type="evidence" value="ECO:0007669"/>
    <property type="project" value="UniProtKB-KW"/>
</dbReference>
<evidence type="ECO:0000313" key="4">
    <source>
        <dbReference type="EMBL" id="GHH60693.1"/>
    </source>
</evidence>
<dbReference type="AlphaFoldDB" id="A0A919FCD2"/>
<sequence length="292" mass="29522">MRPGAQRAGDEGKRGCGAVTADIDVTTGLRYGGSGRYLDVYRPAAVPGPAPVVLLWHGRGPDERDVLAPLARAAAGLGLLVLVPDWRSDAPDGGSAHLRDSVAFARREAADLGGDDRTLVLAGWSMGAKAAVAAALNPAAFDGWRPTAVVGIAGAYGTASPVTGTAPVEDLGSGRAGRVAPVPVRLLHGTADQVVDAGRSRELHAALAGRGWPVTLDEVDSDHAGVVMTAYAPKLGRCVPSAAGHAVRAGRRAAALLAEAAGTAPAPGIRRDPPGRPRAAGNVQSIAPGRSL</sequence>
<keyword evidence="2" id="KW-0378">Hydrolase</keyword>
<dbReference type="SUPFAM" id="SSF53474">
    <property type="entry name" value="alpha/beta-Hydrolases"/>
    <property type="match status" value="1"/>
</dbReference>
<gene>
    <name evidence="4" type="ORF">GCM10018781_05850</name>
</gene>
<accession>A0A919FCD2</accession>